<dbReference type="PANTHER" id="PTHR10357:SF179">
    <property type="entry name" value="NEUTRAL AND BASIC AMINO ACID TRANSPORT PROTEIN RBAT"/>
    <property type="match status" value="1"/>
</dbReference>
<dbReference type="InterPro" id="IPR017853">
    <property type="entry name" value="GH"/>
</dbReference>
<dbReference type="EMBL" id="JALBUR010000015">
    <property type="protein sequence ID" value="MDX8419837.1"/>
    <property type="molecule type" value="Genomic_DNA"/>
</dbReference>
<organism evidence="3 4">
    <name type="scientific">Grylomicrobium aquisgranensis</name>
    <dbReference type="NCBI Taxonomy" id="2926318"/>
    <lineage>
        <taxon>Bacteria</taxon>
        <taxon>Bacillati</taxon>
        <taxon>Bacillota</taxon>
        <taxon>Erysipelotrichia</taxon>
        <taxon>Erysipelotrichales</taxon>
        <taxon>Erysipelotrichaceae</taxon>
        <taxon>Grylomicrobium</taxon>
    </lineage>
</organism>
<dbReference type="GO" id="GO:0009313">
    <property type="term" value="P:oligosaccharide catabolic process"/>
    <property type="evidence" value="ECO:0007669"/>
    <property type="project" value="TreeGrafter"/>
</dbReference>
<dbReference type="SMART" id="SM00642">
    <property type="entry name" value="Aamy"/>
    <property type="match status" value="1"/>
</dbReference>
<dbReference type="Gene3D" id="3.90.400.10">
    <property type="entry name" value="Oligo-1,6-glucosidase, Domain 2"/>
    <property type="match status" value="1"/>
</dbReference>
<evidence type="ECO:0000313" key="4">
    <source>
        <dbReference type="Proteomes" id="UP001286174"/>
    </source>
</evidence>
<dbReference type="AlphaFoldDB" id="A0AB35U7A3"/>
<keyword evidence="4" id="KW-1185">Reference proteome</keyword>
<protein>
    <submittedName>
        <fullName evidence="3">Alpha-amylase family glycosyl hydrolase</fullName>
    </submittedName>
</protein>
<name>A0AB35U7A3_9FIRM</name>
<dbReference type="Proteomes" id="UP001286174">
    <property type="component" value="Unassembled WGS sequence"/>
</dbReference>
<comment type="caution">
    <text evidence="3">The sequence shown here is derived from an EMBL/GenBank/DDBJ whole genome shotgun (WGS) entry which is preliminary data.</text>
</comment>
<dbReference type="InterPro" id="IPR045857">
    <property type="entry name" value="O16G_dom_2"/>
</dbReference>
<evidence type="ECO:0000313" key="3">
    <source>
        <dbReference type="EMBL" id="MDX8419837.1"/>
    </source>
</evidence>
<feature type="domain" description="Glycosyl hydrolase family 13 catalytic" evidence="2">
    <location>
        <begin position="18"/>
        <end position="440"/>
    </location>
</feature>
<comment type="similarity">
    <text evidence="1">Belongs to the glycosyl hydrolase 13 family.</text>
</comment>
<keyword evidence="3" id="KW-0378">Hydrolase</keyword>
<dbReference type="InterPro" id="IPR006047">
    <property type="entry name" value="GH13_cat_dom"/>
</dbReference>
<gene>
    <name evidence="3" type="ORF">MOZ60_06990</name>
</gene>
<dbReference type="SUPFAM" id="SSF51445">
    <property type="entry name" value="(Trans)glycosidases"/>
    <property type="match status" value="1"/>
</dbReference>
<evidence type="ECO:0000259" key="2">
    <source>
        <dbReference type="SMART" id="SM00642"/>
    </source>
</evidence>
<dbReference type="Gene3D" id="3.20.20.80">
    <property type="entry name" value="Glycosidases"/>
    <property type="match status" value="1"/>
</dbReference>
<dbReference type="Pfam" id="PF00128">
    <property type="entry name" value="Alpha-amylase"/>
    <property type="match status" value="1"/>
</dbReference>
<accession>A0AB35U7A3</accession>
<evidence type="ECO:0000256" key="1">
    <source>
        <dbReference type="ARBA" id="ARBA00008061"/>
    </source>
</evidence>
<reference evidence="3 4" key="1">
    <citation type="submission" date="2022-03" db="EMBL/GenBank/DDBJ databases">
        <title>Novel taxa within the pig intestine.</title>
        <authorList>
            <person name="Wylensek D."/>
            <person name="Bishof K."/>
            <person name="Afrizal A."/>
            <person name="Clavel T."/>
        </authorList>
    </citation>
    <scope>NUCLEOTIDE SEQUENCE [LARGE SCALE GENOMIC DNA]</scope>
    <source>
        <strain evidence="3 4">CLA-KB-P133</strain>
    </source>
</reference>
<proteinExistence type="inferred from homology"/>
<dbReference type="GO" id="GO:0004556">
    <property type="term" value="F:alpha-amylase activity"/>
    <property type="evidence" value="ECO:0007669"/>
    <property type="project" value="TreeGrafter"/>
</dbReference>
<sequence length="517" mass="58697">MNSSCKENDWLQNAVFYEIYPQSFRDANGDGIGDFQGIIEKLDEVHDTGFNAIWINPCYDSPFVDAGYDVRNYYKTAARYGTNADLVKLFEKAHSLGMHVLLDLVPGHTSVECDWFKQSSLPVRNAYTDRYIWTDMVWNAPQNVGSITGWLRGGFDRDGACATNFFTAQPALNYGFYHKDEGCDWEQGVNDEGPQSTRKEIEKIIAFWCGLGCDGFRVDMAGSLVKNDPERKGTIALWNEIFSHVRKQFPDARFVSEWGQPEQALQAGFDMDFLLHFGPSHYLDLFRTKTPFFAREGKGSLKEFFRLYMANRDLTKGKGLICIPSGNHDMDRLATMLDTAAQKLAFLFLYTMPGVPFTYYGDEIGMRKLNLPSHEGGYFRTGSRTPMQWNASTNAGFSAGDPASLYLPIDEEKYQEVNLETEKKDPASLYSEVKRLLAFRKEHSCFLASSGFTLVSDDYPLIYERHDDKEKLTVVINPSRESFGTKLQQKDVIYSTFDQEIKDGVLPGQSGFILQSK</sequence>
<dbReference type="RefSeq" id="WP_370596127.1">
    <property type="nucleotide sequence ID" value="NZ_JALBUR010000015.1"/>
</dbReference>
<dbReference type="PANTHER" id="PTHR10357">
    <property type="entry name" value="ALPHA-AMYLASE FAMILY MEMBER"/>
    <property type="match status" value="1"/>
</dbReference>